<dbReference type="Pfam" id="PF00160">
    <property type="entry name" value="Pro_isomerase"/>
    <property type="match status" value="1"/>
</dbReference>
<dbReference type="InterPro" id="IPR002130">
    <property type="entry name" value="Cyclophilin-type_PPIase_dom"/>
</dbReference>
<gene>
    <name evidence="5" type="ORF">BN938_0176</name>
</gene>
<evidence type="ECO:0000256" key="1">
    <source>
        <dbReference type="ARBA" id="ARBA00023110"/>
    </source>
</evidence>
<protein>
    <recommendedName>
        <fullName evidence="3">Peptidyl-prolyl cis-trans isomerase</fullName>
        <shortName evidence="3">PPIase</shortName>
        <ecNumber evidence="3">5.2.1.8</ecNumber>
    </recommendedName>
</protein>
<dbReference type="InterPro" id="IPR044666">
    <property type="entry name" value="Cyclophilin_A-like"/>
</dbReference>
<dbReference type="STRING" id="1433126.BN938_0176"/>
<dbReference type="AlphaFoldDB" id="A0A060R5Z3"/>
<dbReference type="PANTHER" id="PTHR45625:SF4">
    <property type="entry name" value="PEPTIDYLPROLYL ISOMERASE DOMAIN AND WD REPEAT-CONTAINING PROTEIN 1"/>
    <property type="match status" value="1"/>
</dbReference>
<comment type="similarity">
    <text evidence="3">Belongs to the cyclophilin-type PPIase family.</text>
</comment>
<keyword evidence="2 3" id="KW-0413">Isomerase</keyword>
<dbReference type="Gene3D" id="2.40.100.10">
    <property type="entry name" value="Cyclophilin-like"/>
    <property type="match status" value="1"/>
</dbReference>
<dbReference type="Proteomes" id="UP000027616">
    <property type="component" value="Chromosome I"/>
</dbReference>
<comment type="catalytic activity">
    <reaction evidence="3">
        <text>[protein]-peptidylproline (omega=180) = [protein]-peptidylproline (omega=0)</text>
        <dbReference type="Rhea" id="RHEA:16237"/>
        <dbReference type="Rhea" id="RHEA-COMP:10747"/>
        <dbReference type="Rhea" id="RHEA-COMP:10748"/>
        <dbReference type="ChEBI" id="CHEBI:83833"/>
        <dbReference type="ChEBI" id="CHEBI:83834"/>
        <dbReference type="EC" id="5.2.1.8"/>
    </reaction>
</comment>
<sequence length="241" mass="27245">MTRRILIFAFFVLLVQLSFAQLIRKQNNNDTISDGKHYEATFYTSEGVFRVKLHNETPIHRDNFVKLARSDFYKGIIFHRVIKDFMIQAGDPSSREGSEVRTYGNNDSGYKLPAEIVPEFFHKKGVLAAAREGDDGNPERKSSGSQFYVVVGNVFSDSTMNEMQGKMKQRGAREMTPEVEAVYRKAGGTPQLDGLYTIFGEVISGQNVVDKINAIPTYKNDRPKKDAYIKSIIVEVVKDSK</sequence>
<dbReference type="OrthoDB" id="9807797at2"/>
<reference evidence="5 6" key="1">
    <citation type="journal article" date="2015" name="Genome Announc.">
        <title>Complete Genome Sequence of the Novel Leech Symbiont Mucinivorans hirudinis M3T.</title>
        <authorList>
            <person name="Nelson M.C."/>
            <person name="Bomar L."/>
            <person name="Graf J."/>
        </authorList>
    </citation>
    <scope>NUCLEOTIDE SEQUENCE [LARGE SCALE GENOMIC DNA]</scope>
    <source>
        <strain evidence="6">M3</strain>
    </source>
</reference>
<keyword evidence="6" id="KW-1185">Reference proteome</keyword>
<dbReference type="GO" id="GO:0003755">
    <property type="term" value="F:peptidyl-prolyl cis-trans isomerase activity"/>
    <property type="evidence" value="ECO:0007669"/>
    <property type="project" value="UniProtKB-UniRule"/>
</dbReference>
<dbReference type="HOGENOM" id="CLU_012062_16_0_10"/>
<comment type="function">
    <text evidence="3">PPIases accelerate the folding of proteins. It catalyzes the cis-trans isomerization of proline imidic peptide bonds in oligopeptides.</text>
</comment>
<dbReference type="EMBL" id="HG934468">
    <property type="protein sequence ID" value="CDN30282.1"/>
    <property type="molecule type" value="Genomic_DNA"/>
</dbReference>
<evidence type="ECO:0000256" key="2">
    <source>
        <dbReference type="ARBA" id="ARBA00023235"/>
    </source>
</evidence>
<accession>A0A060R5Z3</accession>
<dbReference type="InterPro" id="IPR029000">
    <property type="entry name" value="Cyclophilin-like_dom_sf"/>
</dbReference>
<evidence type="ECO:0000313" key="6">
    <source>
        <dbReference type="Proteomes" id="UP000027616"/>
    </source>
</evidence>
<dbReference type="KEGG" id="rbc:BN938_0176"/>
<dbReference type="eggNOG" id="COG0652">
    <property type="taxonomic scope" value="Bacteria"/>
</dbReference>
<evidence type="ECO:0000259" key="4">
    <source>
        <dbReference type="PROSITE" id="PS50072"/>
    </source>
</evidence>
<evidence type="ECO:0000313" key="5">
    <source>
        <dbReference type="EMBL" id="CDN30282.1"/>
    </source>
</evidence>
<dbReference type="CDD" id="cd00317">
    <property type="entry name" value="cyclophilin"/>
    <property type="match status" value="1"/>
</dbReference>
<dbReference type="EC" id="5.2.1.8" evidence="3"/>
<evidence type="ECO:0000256" key="3">
    <source>
        <dbReference type="RuleBase" id="RU363019"/>
    </source>
</evidence>
<dbReference type="PATRIC" id="fig|1433126.3.peg.174"/>
<name>A0A060R5Z3_9BACT</name>
<dbReference type="PRINTS" id="PR00153">
    <property type="entry name" value="CSAPPISMRASE"/>
</dbReference>
<dbReference type="PANTHER" id="PTHR45625">
    <property type="entry name" value="PEPTIDYL-PROLYL CIS-TRANS ISOMERASE-RELATED"/>
    <property type="match status" value="1"/>
</dbReference>
<organism evidence="5 6">
    <name type="scientific">Mucinivorans hirudinis</name>
    <dbReference type="NCBI Taxonomy" id="1433126"/>
    <lineage>
        <taxon>Bacteria</taxon>
        <taxon>Pseudomonadati</taxon>
        <taxon>Bacteroidota</taxon>
        <taxon>Bacteroidia</taxon>
        <taxon>Bacteroidales</taxon>
        <taxon>Rikenellaceae</taxon>
        <taxon>Mucinivorans</taxon>
    </lineage>
</organism>
<dbReference type="SUPFAM" id="SSF50891">
    <property type="entry name" value="Cyclophilin-like"/>
    <property type="match status" value="1"/>
</dbReference>
<feature type="domain" description="PPIase cyclophilin-type" evidence="4">
    <location>
        <begin position="47"/>
        <end position="234"/>
    </location>
</feature>
<proteinExistence type="inferred from homology"/>
<dbReference type="PROSITE" id="PS50072">
    <property type="entry name" value="CSA_PPIASE_2"/>
    <property type="match status" value="1"/>
</dbReference>
<keyword evidence="1 3" id="KW-0697">Rotamase</keyword>